<dbReference type="SUPFAM" id="SSF51658">
    <property type="entry name" value="Xylose isomerase-like"/>
    <property type="match status" value="1"/>
</dbReference>
<dbReference type="PANTHER" id="PTHR12110">
    <property type="entry name" value="HYDROXYPYRUVATE ISOMERASE"/>
    <property type="match status" value="1"/>
</dbReference>
<dbReference type="EMBL" id="DSDK01000007">
    <property type="protein sequence ID" value="HDR50014.1"/>
    <property type="molecule type" value="Genomic_DNA"/>
</dbReference>
<organism evidence="2">
    <name type="scientific">Mariniphaga anaerophila</name>
    <dbReference type="NCBI Taxonomy" id="1484053"/>
    <lineage>
        <taxon>Bacteria</taxon>
        <taxon>Pseudomonadati</taxon>
        <taxon>Bacteroidota</taxon>
        <taxon>Bacteroidia</taxon>
        <taxon>Marinilabiliales</taxon>
        <taxon>Prolixibacteraceae</taxon>
        <taxon>Mariniphaga</taxon>
    </lineage>
</organism>
<dbReference type="AlphaFoldDB" id="A0A831PHV5"/>
<evidence type="ECO:0000313" key="2">
    <source>
        <dbReference type="EMBL" id="HDR50014.1"/>
    </source>
</evidence>
<comment type="caution">
    <text evidence="2">The sequence shown here is derived from an EMBL/GenBank/DDBJ whole genome shotgun (WGS) entry which is preliminary data.</text>
</comment>
<dbReference type="Gene3D" id="3.20.20.150">
    <property type="entry name" value="Divalent-metal-dependent TIM barrel enzymes"/>
    <property type="match status" value="1"/>
</dbReference>
<dbReference type="InterPro" id="IPR036237">
    <property type="entry name" value="Xyl_isomerase-like_sf"/>
</dbReference>
<reference evidence="2" key="1">
    <citation type="journal article" date="2020" name="mSystems">
        <title>Genome- and Community-Level Interaction Insights into Carbon Utilization and Element Cycling Functions of Hydrothermarchaeota in Hydrothermal Sediment.</title>
        <authorList>
            <person name="Zhou Z."/>
            <person name="Liu Y."/>
            <person name="Xu W."/>
            <person name="Pan J."/>
            <person name="Luo Z.H."/>
            <person name="Li M."/>
        </authorList>
    </citation>
    <scope>NUCLEOTIDE SEQUENCE [LARGE SCALE GENOMIC DNA]</scope>
    <source>
        <strain evidence="2">SpSt-1217</strain>
    </source>
</reference>
<dbReference type="GO" id="GO:0016853">
    <property type="term" value="F:isomerase activity"/>
    <property type="evidence" value="ECO:0007669"/>
    <property type="project" value="UniProtKB-KW"/>
</dbReference>
<evidence type="ECO:0000259" key="1">
    <source>
        <dbReference type="Pfam" id="PF01261"/>
    </source>
</evidence>
<accession>A0A831PHV5</accession>
<dbReference type="InterPro" id="IPR013022">
    <property type="entry name" value="Xyl_isomerase-like_TIM-brl"/>
</dbReference>
<sequence>MNSSRRNFIKNTGVSIGAAALMSQFPLNVFGFNAKKPESFGFQVWTIREKLIEDFPGTLKMMAGLGYKEVEMCSPLGYSNAGFEPLNNMSGKEMKKIVENAGLKCTSSHFNMGELRDHLENRIEWAHQLGMKQMMAASFWLPKDASVDDYRRAADELNAIGEKTKKAGIQMGFHNHHMEFEKRGEKLIYDALLDQFDPDLVKMQFQVAVVNIGYNAADYFRKYPGRFISAHLADWSSEKDAQVPIGQGDVDWDDFFEAAQTGGVKNFYVEMAPEAFGPSVEFLKTNR</sequence>
<keyword evidence="2" id="KW-0413">Isomerase</keyword>
<dbReference type="Proteomes" id="UP000886047">
    <property type="component" value="Unassembled WGS sequence"/>
</dbReference>
<dbReference type="PANTHER" id="PTHR12110:SF41">
    <property type="entry name" value="INOSOSE DEHYDRATASE"/>
    <property type="match status" value="1"/>
</dbReference>
<protein>
    <submittedName>
        <fullName evidence="2">Sugar phosphate isomerase/epimerase</fullName>
    </submittedName>
</protein>
<gene>
    <name evidence="2" type="ORF">ENN90_00110</name>
</gene>
<proteinExistence type="predicted"/>
<dbReference type="PROSITE" id="PS51318">
    <property type="entry name" value="TAT"/>
    <property type="match status" value="1"/>
</dbReference>
<feature type="domain" description="Xylose isomerase-like TIM barrel" evidence="1">
    <location>
        <begin position="63"/>
        <end position="284"/>
    </location>
</feature>
<dbReference type="Pfam" id="PF01261">
    <property type="entry name" value="AP_endonuc_2"/>
    <property type="match status" value="1"/>
</dbReference>
<name>A0A831PHV5_9BACT</name>
<dbReference type="InterPro" id="IPR006311">
    <property type="entry name" value="TAT_signal"/>
</dbReference>
<dbReference type="InterPro" id="IPR050312">
    <property type="entry name" value="IolE/XylAMocC-like"/>
</dbReference>